<reference evidence="6" key="1">
    <citation type="journal article" date="2019" name="Int. J. Syst. Evol. Microbiol.">
        <title>The Global Catalogue of Microorganisms (GCM) 10K type strain sequencing project: providing services to taxonomists for standard genome sequencing and annotation.</title>
        <authorList>
            <consortium name="The Broad Institute Genomics Platform"/>
            <consortium name="The Broad Institute Genome Sequencing Center for Infectious Disease"/>
            <person name="Wu L."/>
            <person name="Ma J."/>
        </authorList>
    </citation>
    <scope>NUCLEOTIDE SEQUENCE [LARGE SCALE GENOMIC DNA]</scope>
    <source>
        <strain evidence="6">JCM 4147</strain>
    </source>
</reference>
<keyword evidence="1 5" id="KW-0808">Transferase</keyword>
<dbReference type="Gene3D" id="3.40.630.30">
    <property type="match status" value="1"/>
</dbReference>
<dbReference type="Pfam" id="PF00583">
    <property type="entry name" value="Acetyltransf_1"/>
    <property type="match status" value="1"/>
</dbReference>
<keyword evidence="2 5" id="KW-0012">Acyltransferase</keyword>
<evidence type="ECO:0000313" key="5">
    <source>
        <dbReference type="EMBL" id="MFC5918719.1"/>
    </source>
</evidence>
<evidence type="ECO:0000259" key="4">
    <source>
        <dbReference type="PROSITE" id="PS51186"/>
    </source>
</evidence>
<feature type="domain" description="N-acetyltransferase" evidence="4">
    <location>
        <begin position="2"/>
        <end position="171"/>
    </location>
</feature>
<keyword evidence="6" id="KW-1185">Reference proteome</keyword>
<dbReference type="InterPro" id="IPR016181">
    <property type="entry name" value="Acyl_CoA_acyltransferase"/>
</dbReference>
<organism evidence="5 6">
    <name type="scientific">Streptomyces pulveraceus</name>
    <dbReference type="NCBI Taxonomy" id="68258"/>
    <lineage>
        <taxon>Bacteria</taxon>
        <taxon>Bacillati</taxon>
        <taxon>Actinomycetota</taxon>
        <taxon>Actinomycetes</taxon>
        <taxon>Kitasatosporales</taxon>
        <taxon>Streptomycetaceae</taxon>
        <taxon>Streptomyces</taxon>
    </lineage>
</organism>
<dbReference type="SUPFAM" id="SSF55729">
    <property type="entry name" value="Acyl-CoA N-acyltransferases (Nat)"/>
    <property type="match status" value="1"/>
</dbReference>
<evidence type="ECO:0000256" key="2">
    <source>
        <dbReference type="ARBA" id="ARBA00023315"/>
    </source>
</evidence>
<gene>
    <name evidence="5" type="ORF">ACFP1B_35605</name>
</gene>
<accession>A0ABW1GV44</accession>
<dbReference type="RefSeq" id="WP_344517721.1">
    <property type="nucleotide sequence ID" value="NZ_BAAATU010000077.1"/>
</dbReference>
<sequence>MILIREMTPDDVDAVAKVRVRGWRTAYAGLVPQPYLDSMSVTEDARQRRAFLERGTGTMANWVAERGGEVVGWACFGPHQEPEGLPRGGELYAMYVLPEQRSTGIGRALMEVVVAEGHRRGLPWVRLWVLKENAPGRRFYERAGFRPDGHEESSDIGGTPVPEVRYELSLTRATP</sequence>
<dbReference type="InterPro" id="IPR000182">
    <property type="entry name" value="GNAT_dom"/>
</dbReference>
<feature type="compositionally biased region" description="Basic and acidic residues" evidence="3">
    <location>
        <begin position="142"/>
        <end position="153"/>
    </location>
</feature>
<feature type="region of interest" description="Disordered" evidence="3">
    <location>
        <begin position="142"/>
        <end position="175"/>
    </location>
</feature>
<dbReference type="EMBL" id="JBHSPU010000044">
    <property type="protein sequence ID" value="MFC5918719.1"/>
    <property type="molecule type" value="Genomic_DNA"/>
</dbReference>
<evidence type="ECO:0000256" key="1">
    <source>
        <dbReference type="ARBA" id="ARBA00022679"/>
    </source>
</evidence>
<dbReference type="InterPro" id="IPR050832">
    <property type="entry name" value="Bact_Acetyltransf"/>
</dbReference>
<dbReference type="Proteomes" id="UP001596200">
    <property type="component" value="Unassembled WGS sequence"/>
</dbReference>
<dbReference type="PANTHER" id="PTHR43877">
    <property type="entry name" value="AMINOALKYLPHOSPHONATE N-ACETYLTRANSFERASE-RELATED-RELATED"/>
    <property type="match status" value="1"/>
</dbReference>
<protein>
    <submittedName>
        <fullName evidence="5">GNAT family N-acetyltransferase</fullName>
        <ecNumber evidence="5">2.3.-.-</ecNumber>
    </submittedName>
</protein>
<comment type="caution">
    <text evidence="5">The sequence shown here is derived from an EMBL/GenBank/DDBJ whole genome shotgun (WGS) entry which is preliminary data.</text>
</comment>
<dbReference type="GO" id="GO:0016746">
    <property type="term" value="F:acyltransferase activity"/>
    <property type="evidence" value="ECO:0007669"/>
    <property type="project" value="UniProtKB-KW"/>
</dbReference>
<dbReference type="EC" id="2.3.-.-" evidence="5"/>
<evidence type="ECO:0000313" key="6">
    <source>
        <dbReference type="Proteomes" id="UP001596200"/>
    </source>
</evidence>
<dbReference type="PROSITE" id="PS51186">
    <property type="entry name" value="GNAT"/>
    <property type="match status" value="1"/>
</dbReference>
<dbReference type="CDD" id="cd04301">
    <property type="entry name" value="NAT_SF"/>
    <property type="match status" value="1"/>
</dbReference>
<evidence type="ECO:0000256" key="3">
    <source>
        <dbReference type="SAM" id="MobiDB-lite"/>
    </source>
</evidence>
<proteinExistence type="predicted"/>
<name>A0ABW1GV44_9ACTN</name>